<reference evidence="1 2" key="1">
    <citation type="submission" date="2023-01" db="EMBL/GenBank/DDBJ databases">
        <authorList>
            <person name="Whitehead M."/>
        </authorList>
    </citation>
    <scope>NUCLEOTIDE SEQUENCE [LARGE SCALE GENOMIC DNA]</scope>
</reference>
<sequence length="129" mass="14477">MAGLLKYKFTKIKKTDGSENVAQIIQSPCTENTVSSVKKYVAEIPIIPDSKSEFPECWDFKQVVRAPSTFEIVRYYAPLWPVKLPALLTADETSRLPVRPLMFGRRDSVAITSSVFRSELVCSSSSSRL</sequence>
<proteinExistence type="predicted"/>
<dbReference type="Proteomes" id="UP001160148">
    <property type="component" value="Unassembled WGS sequence"/>
</dbReference>
<dbReference type="EMBL" id="CARXXK010001096">
    <property type="protein sequence ID" value="CAI6373366.1"/>
    <property type="molecule type" value="Genomic_DNA"/>
</dbReference>
<organism evidence="1 2">
    <name type="scientific">Macrosiphum euphorbiae</name>
    <name type="common">potato aphid</name>
    <dbReference type="NCBI Taxonomy" id="13131"/>
    <lineage>
        <taxon>Eukaryota</taxon>
        <taxon>Metazoa</taxon>
        <taxon>Ecdysozoa</taxon>
        <taxon>Arthropoda</taxon>
        <taxon>Hexapoda</taxon>
        <taxon>Insecta</taxon>
        <taxon>Pterygota</taxon>
        <taxon>Neoptera</taxon>
        <taxon>Paraneoptera</taxon>
        <taxon>Hemiptera</taxon>
        <taxon>Sternorrhyncha</taxon>
        <taxon>Aphidomorpha</taxon>
        <taxon>Aphidoidea</taxon>
        <taxon>Aphididae</taxon>
        <taxon>Macrosiphini</taxon>
        <taxon>Macrosiphum</taxon>
    </lineage>
</organism>
<dbReference type="AlphaFoldDB" id="A0AAV0XZ30"/>
<comment type="caution">
    <text evidence="1">The sequence shown here is derived from an EMBL/GenBank/DDBJ whole genome shotgun (WGS) entry which is preliminary data.</text>
</comment>
<gene>
    <name evidence="1" type="ORF">MEUPH1_LOCUS27130</name>
</gene>
<name>A0AAV0XZ30_9HEMI</name>
<evidence type="ECO:0000313" key="1">
    <source>
        <dbReference type="EMBL" id="CAI6373366.1"/>
    </source>
</evidence>
<evidence type="ECO:0000313" key="2">
    <source>
        <dbReference type="Proteomes" id="UP001160148"/>
    </source>
</evidence>
<protein>
    <submittedName>
        <fullName evidence="1">Uncharacterized protein</fullName>
    </submittedName>
</protein>
<accession>A0AAV0XZ30</accession>
<keyword evidence="2" id="KW-1185">Reference proteome</keyword>